<dbReference type="SMART" id="SM00645">
    <property type="entry name" value="Pept_C1"/>
    <property type="match status" value="1"/>
</dbReference>
<dbReference type="GO" id="GO:0006508">
    <property type="term" value="P:proteolysis"/>
    <property type="evidence" value="ECO:0007669"/>
    <property type="project" value="InterPro"/>
</dbReference>
<evidence type="ECO:0000256" key="1">
    <source>
        <dbReference type="ARBA" id="ARBA00008455"/>
    </source>
</evidence>
<dbReference type="SUPFAM" id="SSF54001">
    <property type="entry name" value="Cysteine proteinases"/>
    <property type="match status" value="1"/>
</dbReference>
<protein>
    <recommendedName>
        <fullName evidence="3">Peptidase C1A papain C-terminal domain-containing protein</fullName>
    </recommendedName>
</protein>
<feature type="domain" description="Peptidase C1A papain C-terminal" evidence="3">
    <location>
        <begin position="2"/>
        <end position="215"/>
    </location>
</feature>
<dbReference type="AlphaFoldDB" id="A0A835TED4"/>
<gene>
    <name evidence="4" type="ORF">HXX76_003423</name>
</gene>
<evidence type="ECO:0000313" key="4">
    <source>
        <dbReference type="EMBL" id="KAG2441813.1"/>
    </source>
</evidence>
<feature type="region of interest" description="Disordered" evidence="2">
    <location>
        <begin position="261"/>
        <end position="280"/>
    </location>
</feature>
<proteinExistence type="inferred from homology"/>
<dbReference type="InterPro" id="IPR013128">
    <property type="entry name" value="Peptidase_C1A"/>
</dbReference>
<name>A0A835TED4_CHLIN</name>
<dbReference type="Proteomes" id="UP000650467">
    <property type="component" value="Unassembled WGS sequence"/>
</dbReference>
<dbReference type="InterPro" id="IPR000668">
    <property type="entry name" value="Peptidase_C1A_C"/>
</dbReference>
<keyword evidence="5" id="KW-1185">Reference proteome</keyword>
<dbReference type="Pfam" id="PF00112">
    <property type="entry name" value="Peptidase_C1"/>
    <property type="match status" value="1"/>
</dbReference>
<accession>A0A835TED4</accession>
<dbReference type="PRINTS" id="PR00705">
    <property type="entry name" value="PAPAIN"/>
</dbReference>
<organism evidence="4 5">
    <name type="scientific">Chlamydomonas incerta</name>
    <dbReference type="NCBI Taxonomy" id="51695"/>
    <lineage>
        <taxon>Eukaryota</taxon>
        <taxon>Viridiplantae</taxon>
        <taxon>Chlorophyta</taxon>
        <taxon>core chlorophytes</taxon>
        <taxon>Chlorophyceae</taxon>
        <taxon>CS clade</taxon>
        <taxon>Chlamydomonadales</taxon>
        <taxon>Chlamydomonadaceae</taxon>
        <taxon>Chlamydomonas</taxon>
    </lineage>
</organism>
<dbReference type="EMBL" id="JAEHOC010000005">
    <property type="protein sequence ID" value="KAG2441813.1"/>
    <property type="molecule type" value="Genomic_DNA"/>
</dbReference>
<comment type="similarity">
    <text evidence="1">Belongs to the peptidase C1 family.</text>
</comment>
<evidence type="ECO:0000259" key="3">
    <source>
        <dbReference type="SMART" id="SM00645"/>
    </source>
</evidence>
<dbReference type="GO" id="GO:0008234">
    <property type="term" value="F:cysteine-type peptidase activity"/>
    <property type="evidence" value="ECO:0007669"/>
    <property type="project" value="InterPro"/>
</dbReference>
<evidence type="ECO:0000256" key="2">
    <source>
        <dbReference type="SAM" id="MobiDB-lite"/>
    </source>
</evidence>
<sequence>MHAPTGGCGSCWAHGAASVLADRVNIQRGGVWPAAHLSAQHLIDCSGGGSCREGGDEVAAYKYVAEQGVPPETCSPYVAVDHPACTPLQHCYACWPHCRPVTAYPRLTVSEYGRVRGRLQMKAEIYARGPITCGIDSSKGVEAYTGGVYAEYKGRPEVSHTVTVVGWGVTPPAQEAQQHDDEEGGVEFWVVRNNWGEAWGERGFMRLVTSAYVEAYRGSSTGDSRIGSSSRGTSSGEHFNLGLETECSFAVPDRWVPASEMGFGPDAGARTTRLSTTGTS</sequence>
<reference evidence="4" key="1">
    <citation type="journal article" date="2020" name="bioRxiv">
        <title>Comparative genomics of Chlamydomonas.</title>
        <authorList>
            <person name="Craig R.J."/>
            <person name="Hasan A.R."/>
            <person name="Ness R.W."/>
            <person name="Keightley P.D."/>
        </authorList>
    </citation>
    <scope>NUCLEOTIDE SEQUENCE</scope>
    <source>
        <strain evidence="4">SAG 7.73</strain>
    </source>
</reference>
<evidence type="ECO:0000313" key="5">
    <source>
        <dbReference type="Proteomes" id="UP000650467"/>
    </source>
</evidence>
<dbReference type="PANTHER" id="PTHR12411">
    <property type="entry name" value="CYSTEINE PROTEASE FAMILY C1-RELATED"/>
    <property type="match status" value="1"/>
</dbReference>
<dbReference type="Gene3D" id="3.90.70.10">
    <property type="entry name" value="Cysteine proteinases"/>
    <property type="match status" value="1"/>
</dbReference>
<comment type="caution">
    <text evidence="4">The sequence shown here is derived from an EMBL/GenBank/DDBJ whole genome shotgun (WGS) entry which is preliminary data.</text>
</comment>
<dbReference type="OrthoDB" id="640249at2759"/>
<dbReference type="InterPro" id="IPR038765">
    <property type="entry name" value="Papain-like_cys_pep_sf"/>
</dbReference>